<reference evidence="2 3" key="1">
    <citation type="journal article" date="2014" name="PLoS Genet.">
        <title>Phylogenetically driven sequencing of extremely halophilic archaea reveals strategies for static and dynamic osmo-response.</title>
        <authorList>
            <person name="Becker E.A."/>
            <person name="Seitzer P.M."/>
            <person name="Tritt A."/>
            <person name="Larsen D."/>
            <person name="Krusor M."/>
            <person name="Yao A.I."/>
            <person name="Wu D."/>
            <person name="Madern D."/>
            <person name="Eisen J.A."/>
            <person name="Darling A.E."/>
            <person name="Facciotti M.T."/>
        </authorList>
    </citation>
    <scope>NUCLEOTIDE SEQUENCE [LARGE SCALE GENOMIC DNA]</scope>
    <source>
        <strain evidence="2 3">DSM 5350</strain>
    </source>
</reference>
<dbReference type="PATRIC" id="fig|1227455.4.peg.683"/>
<dbReference type="STRING" id="1227455.C449_03351"/>
<dbReference type="EMBL" id="AOMD01000012">
    <property type="protein sequence ID" value="EMA46670.1"/>
    <property type="molecule type" value="Genomic_DNA"/>
</dbReference>
<evidence type="ECO:0000313" key="3">
    <source>
        <dbReference type="Proteomes" id="UP000011669"/>
    </source>
</evidence>
<protein>
    <recommendedName>
        <fullName evidence="1">DUF4097 domain-containing protein</fullName>
    </recommendedName>
</protein>
<feature type="domain" description="DUF4097" evidence="1">
    <location>
        <begin position="155"/>
        <end position="295"/>
    </location>
</feature>
<comment type="caution">
    <text evidence="2">The sequence shown here is derived from an EMBL/GenBank/DDBJ whole genome shotgun (WGS) entry which is preliminary data.</text>
</comment>
<keyword evidence="3" id="KW-1185">Reference proteome</keyword>
<dbReference type="InParanoid" id="M0MQC0"/>
<accession>M0MQC0</accession>
<dbReference type="Pfam" id="PF13349">
    <property type="entry name" value="DUF4097"/>
    <property type="match status" value="1"/>
</dbReference>
<dbReference type="InterPro" id="IPR025164">
    <property type="entry name" value="Toastrack_DUF4097"/>
</dbReference>
<organism evidence="2 3">
    <name type="scientific">Halococcus saccharolyticus DSM 5350</name>
    <dbReference type="NCBI Taxonomy" id="1227455"/>
    <lineage>
        <taxon>Archaea</taxon>
        <taxon>Methanobacteriati</taxon>
        <taxon>Methanobacteriota</taxon>
        <taxon>Stenosarchaea group</taxon>
        <taxon>Halobacteria</taxon>
        <taxon>Halobacteriales</taxon>
        <taxon>Halococcaceae</taxon>
        <taxon>Halococcus</taxon>
    </lineage>
</organism>
<gene>
    <name evidence="2" type="ORF">C449_03351</name>
</gene>
<dbReference type="AlphaFoldDB" id="M0MQC0"/>
<proteinExistence type="predicted"/>
<sequence length="300" mass="30459">MVRTIISLQWNNSNTMTAADNSKTTTPTVTRRGLLGACAVGLSATAAGCSGATPFVGKRTEFDRTFDGNTGRITVETDSGDVNVSRTDADEIQLHGIKEAASVFADIEDITVEATRDGDHLRITGDSGESSFLGLGNKSISLDAGVPEGVAVERVSAANGDTTATDVAGNMTIESTNGAVKARNVDGHVSLASTNGDASARNVAGLDGAETTNGDVDVAIPAVEGEVSVASTNGAITAALAPDLDATVVASTRNGTITTNRLPLDAVGSGSNTVRGTLGDGTHDLSVETINGDIVLDRLR</sequence>
<name>M0MQC0_9EURY</name>
<evidence type="ECO:0000259" key="1">
    <source>
        <dbReference type="Pfam" id="PF13349"/>
    </source>
</evidence>
<evidence type="ECO:0000313" key="2">
    <source>
        <dbReference type="EMBL" id="EMA46670.1"/>
    </source>
</evidence>
<dbReference type="Proteomes" id="UP000011669">
    <property type="component" value="Unassembled WGS sequence"/>
</dbReference>